<organism evidence="1 2">
    <name type="scientific">Aeropyrum pernix</name>
    <dbReference type="NCBI Taxonomy" id="56636"/>
    <lineage>
        <taxon>Archaea</taxon>
        <taxon>Thermoproteota</taxon>
        <taxon>Thermoprotei</taxon>
        <taxon>Desulfurococcales</taxon>
        <taxon>Desulfurococcaceae</taxon>
        <taxon>Aeropyrum</taxon>
    </lineage>
</organism>
<dbReference type="EMBL" id="BDMD01000001">
    <property type="protein sequence ID" value="GBF08278.1"/>
    <property type="molecule type" value="Genomic_DNA"/>
</dbReference>
<evidence type="ECO:0000313" key="2">
    <source>
        <dbReference type="Proteomes" id="UP000291213"/>
    </source>
</evidence>
<reference evidence="1 2" key="1">
    <citation type="submission" date="2017-02" db="EMBL/GenBank/DDBJ databases">
        <title>isolation and characterization of a novel temperate virus Aeropyrum globular virus 1 infecting hyperthermophilic archaeon Aeropyrum.</title>
        <authorList>
            <person name="Yumiya M."/>
            <person name="Yoshida T."/>
            <person name="Sako Y."/>
        </authorList>
    </citation>
    <scope>NUCLEOTIDE SEQUENCE [LARGE SCALE GENOMIC DNA]</scope>
    <source>
        <strain evidence="1 2">YK1-12-2013</strain>
    </source>
</reference>
<accession>A0A401H7D6</accession>
<evidence type="ECO:0000313" key="1">
    <source>
        <dbReference type="EMBL" id="GBF08278.1"/>
    </source>
</evidence>
<sequence length="142" mass="16451">MRGLLGWGAIEGWVPGLWRKTRDTLRMIKISWLLRNVRVSSVDEVSVAKLRKALARSSVKPLIGGLGDLSLVLRTHYKGETLMVLHLVIGRRANIKHYGILGLKGWNPSEPELTEFRIGRKHFEFNLLNGSWRRKRFKRRRV</sequence>
<gene>
    <name evidence="1" type="ORF">apy_00030</name>
</gene>
<dbReference type="AlphaFoldDB" id="A0A401H7D6"/>
<name>A0A401H7D6_AERPX</name>
<protein>
    <submittedName>
        <fullName evidence="1">Uncharacterized protein</fullName>
    </submittedName>
</protein>
<proteinExistence type="predicted"/>
<comment type="caution">
    <text evidence="1">The sequence shown here is derived from an EMBL/GenBank/DDBJ whole genome shotgun (WGS) entry which is preliminary data.</text>
</comment>
<dbReference type="Proteomes" id="UP000291213">
    <property type="component" value="Unassembled WGS sequence"/>
</dbReference>